<accession>A0A1G1VK13</accession>
<dbReference type="InterPro" id="IPR036291">
    <property type="entry name" value="NAD(P)-bd_dom_sf"/>
</dbReference>
<comment type="caution">
    <text evidence="3">The sequence shown here is derived from an EMBL/GenBank/DDBJ whole genome shotgun (WGS) entry which is preliminary data.</text>
</comment>
<protein>
    <submittedName>
        <fullName evidence="3">UDP-glucose 4-epimerase</fullName>
    </submittedName>
</protein>
<dbReference type="Gene3D" id="3.90.25.10">
    <property type="entry name" value="UDP-galactose 4-epimerase, domain 1"/>
    <property type="match status" value="1"/>
</dbReference>
<organism evidence="3 4">
    <name type="scientific">Candidatus Chisholmbacteria bacterium RIFCSPHIGHO2_01_FULL_48_12</name>
    <dbReference type="NCBI Taxonomy" id="1797589"/>
    <lineage>
        <taxon>Bacteria</taxon>
        <taxon>Candidatus Chisholmiibacteriota</taxon>
    </lineage>
</organism>
<evidence type="ECO:0000256" key="1">
    <source>
        <dbReference type="ARBA" id="ARBA00007637"/>
    </source>
</evidence>
<dbReference type="Proteomes" id="UP000177324">
    <property type="component" value="Unassembled WGS sequence"/>
</dbReference>
<evidence type="ECO:0000313" key="4">
    <source>
        <dbReference type="Proteomes" id="UP000177324"/>
    </source>
</evidence>
<dbReference type="AlphaFoldDB" id="A0A1G1VK13"/>
<comment type="similarity">
    <text evidence="1">Belongs to the NAD(P)-dependent epimerase/dehydratase family.</text>
</comment>
<dbReference type="STRING" id="1797589.A2784_03160"/>
<gene>
    <name evidence="3" type="ORF">A2784_03160</name>
</gene>
<evidence type="ECO:0000259" key="2">
    <source>
        <dbReference type="Pfam" id="PF01370"/>
    </source>
</evidence>
<dbReference type="Gene3D" id="3.40.50.720">
    <property type="entry name" value="NAD(P)-binding Rossmann-like Domain"/>
    <property type="match status" value="1"/>
</dbReference>
<dbReference type="EMBL" id="MHCH01000061">
    <property type="protein sequence ID" value="OGY15674.1"/>
    <property type="molecule type" value="Genomic_DNA"/>
</dbReference>
<reference evidence="3 4" key="1">
    <citation type="journal article" date="2016" name="Nat. Commun.">
        <title>Thousands of microbial genomes shed light on interconnected biogeochemical processes in an aquifer system.</title>
        <authorList>
            <person name="Anantharaman K."/>
            <person name="Brown C.T."/>
            <person name="Hug L.A."/>
            <person name="Sharon I."/>
            <person name="Castelle C.J."/>
            <person name="Probst A.J."/>
            <person name="Thomas B.C."/>
            <person name="Singh A."/>
            <person name="Wilkins M.J."/>
            <person name="Karaoz U."/>
            <person name="Brodie E.L."/>
            <person name="Williams K.H."/>
            <person name="Hubbard S.S."/>
            <person name="Banfield J.F."/>
        </authorList>
    </citation>
    <scope>NUCLEOTIDE SEQUENCE [LARGE SCALE GENOMIC DNA]</scope>
</reference>
<evidence type="ECO:0000313" key="3">
    <source>
        <dbReference type="EMBL" id="OGY15674.1"/>
    </source>
</evidence>
<dbReference type="PANTHER" id="PTHR43000">
    <property type="entry name" value="DTDP-D-GLUCOSE 4,6-DEHYDRATASE-RELATED"/>
    <property type="match status" value="1"/>
</dbReference>
<feature type="domain" description="NAD-dependent epimerase/dehydratase" evidence="2">
    <location>
        <begin position="3"/>
        <end position="235"/>
    </location>
</feature>
<dbReference type="Pfam" id="PF01370">
    <property type="entry name" value="Epimerase"/>
    <property type="match status" value="1"/>
</dbReference>
<dbReference type="InterPro" id="IPR001509">
    <property type="entry name" value="Epimerase_deHydtase"/>
</dbReference>
<dbReference type="SUPFAM" id="SSF51735">
    <property type="entry name" value="NAD(P)-binding Rossmann-fold domains"/>
    <property type="match status" value="1"/>
</dbReference>
<name>A0A1G1VK13_9BACT</name>
<proteinExistence type="inferred from homology"/>
<sequence>MKILVTGGAGFIGSHIADAYINQGHQVIIIDNLSTGVSANLNSQAKFYELDIRSAEAAQVIRTQAPDLINHHAAQIRVDIAAKDPIFDAQINILGFLNLLQAAKDVKSVKKIILASTGGAMYGPKPTPFVETMLPQPLSPYGISKLADERYLYFYHQQYGIDYVALRYANVYGPRQNPHGEAGVVAIFCNNFLTGKPPVINGDGQQTRDYVYISDVVIANLLATKKSIIGDFNIGTGIETDVNQIYDLVRQEFNSDQQAVHGPARPGEQATSSLDSSLAKEKLDWQPTVSLSAGIHLTVEFFKHQKSLTT</sequence>